<dbReference type="PROSITE" id="PS00079">
    <property type="entry name" value="MULTICOPPER_OXIDASE1"/>
    <property type="match status" value="1"/>
</dbReference>
<dbReference type="InterPro" id="IPR033138">
    <property type="entry name" value="Cu_oxidase_CS"/>
</dbReference>
<evidence type="ECO:0000256" key="1">
    <source>
        <dbReference type="ARBA" id="ARBA00022723"/>
    </source>
</evidence>
<dbReference type="Proteomes" id="UP000004221">
    <property type="component" value="Unassembled WGS sequence"/>
</dbReference>
<evidence type="ECO:0000256" key="2">
    <source>
        <dbReference type="ARBA" id="ARBA00023008"/>
    </source>
</evidence>
<evidence type="ECO:0000259" key="3">
    <source>
        <dbReference type="Pfam" id="PF06525"/>
    </source>
</evidence>
<reference evidence="4 5" key="1">
    <citation type="journal article" date="2012" name="ISME J.">
        <title>Nitrification expanded: discovery, physiology and genomics of a nitrite-oxidizing bacterium from the phylum Chloroflexi.</title>
        <authorList>
            <person name="Sorokin D.Y."/>
            <person name="Lucker S."/>
            <person name="Vejmelkova D."/>
            <person name="Kostrikina N.A."/>
            <person name="Kleerebezem R."/>
            <person name="Rijpstra W.I."/>
            <person name="Damste J.S."/>
            <person name="Le Paslier D."/>
            <person name="Muyzer G."/>
            <person name="Wagner M."/>
            <person name="van Loosdrecht M.C."/>
            <person name="Daims H."/>
        </authorList>
    </citation>
    <scope>NUCLEOTIDE SEQUENCE [LARGE SCALE GENOMIC DNA]</scope>
    <source>
        <strain evidence="5">none</strain>
    </source>
</reference>
<dbReference type="OrthoDB" id="7431902at2"/>
<evidence type="ECO:0000313" key="4">
    <source>
        <dbReference type="EMBL" id="CCF82537.1"/>
    </source>
</evidence>
<keyword evidence="2" id="KW-0186">Copper</keyword>
<dbReference type="InterPro" id="IPR050845">
    <property type="entry name" value="Cu-binding_ET"/>
</dbReference>
<dbReference type="SUPFAM" id="SSF49503">
    <property type="entry name" value="Cupredoxins"/>
    <property type="match status" value="1"/>
</dbReference>
<dbReference type="EMBL" id="CAGS01000031">
    <property type="protein sequence ID" value="CCF82537.1"/>
    <property type="molecule type" value="Genomic_DNA"/>
</dbReference>
<organism evidence="4 5">
    <name type="scientific">Nitrolancea hollandica Lb</name>
    <dbReference type="NCBI Taxonomy" id="1129897"/>
    <lineage>
        <taxon>Bacteria</taxon>
        <taxon>Pseudomonadati</taxon>
        <taxon>Thermomicrobiota</taxon>
        <taxon>Thermomicrobia</taxon>
        <taxon>Sphaerobacterales</taxon>
        <taxon>Sphaerobacterineae</taxon>
        <taxon>Sphaerobacteraceae</taxon>
        <taxon>Nitrolancea</taxon>
    </lineage>
</organism>
<protein>
    <recommendedName>
        <fullName evidence="3">Sulfocyanin-like C-terminal domain-containing protein</fullName>
    </recommendedName>
</protein>
<dbReference type="PANTHER" id="PTHR38439">
    <property type="entry name" value="AURACYANIN-B"/>
    <property type="match status" value="1"/>
</dbReference>
<gene>
    <name evidence="4" type="ORF">NITHO_1260020</name>
</gene>
<keyword evidence="5" id="KW-1185">Reference proteome</keyword>
<dbReference type="Pfam" id="PF06525">
    <property type="entry name" value="SoxE"/>
    <property type="match status" value="1"/>
</dbReference>
<name>I4ECX5_9BACT</name>
<dbReference type="Gene3D" id="2.60.40.420">
    <property type="entry name" value="Cupredoxins - blue copper proteins"/>
    <property type="match status" value="1"/>
</dbReference>
<keyword evidence="1" id="KW-0479">Metal-binding</keyword>
<evidence type="ECO:0000313" key="5">
    <source>
        <dbReference type="Proteomes" id="UP000004221"/>
    </source>
</evidence>
<dbReference type="PANTHER" id="PTHR38439:SF3">
    <property type="entry name" value="COPPER-RESISTANT CUPROPROTEIN COPI"/>
    <property type="match status" value="1"/>
</dbReference>
<dbReference type="RefSeq" id="WP_008474697.1">
    <property type="nucleotide sequence ID" value="NZ_CAGS01000031.1"/>
</dbReference>
<dbReference type="AlphaFoldDB" id="I4ECX5"/>
<sequence length="191" mass="19089">MADKPPSVSRPIVRRIGLTWSPLLLALSLLAIVSLSTACGGPATTSAAGSSSSPASSSAAEIEPLAATGDAAPTSSGSGGTLNVDLTEWGIKPDVPSIKAGTVQITATNKGAMEHELVIIKTATAANALPMAADGSEVDEEAAGTSPGELEDIAAGQSKSGSFTLTPGHYALICNQPGHYKQGMATDFTVN</sequence>
<comment type="caution">
    <text evidence="4">The sequence shown here is derived from an EMBL/GenBank/DDBJ whole genome shotgun (WGS) entry which is preliminary data.</text>
</comment>
<feature type="domain" description="Sulfocyanin-like C-terminal" evidence="3">
    <location>
        <begin position="101"/>
        <end position="190"/>
    </location>
</feature>
<dbReference type="InterPro" id="IPR008972">
    <property type="entry name" value="Cupredoxin"/>
</dbReference>
<dbReference type="InterPro" id="IPR049544">
    <property type="entry name" value="SoxE-like_C"/>
</dbReference>
<dbReference type="GO" id="GO:0046872">
    <property type="term" value="F:metal ion binding"/>
    <property type="evidence" value="ECO:0007669"/>
    <property type="project" value="UniProtKB-KW"/>
</dbReference>
<accession>I4ECX5</accession>
<proteinExistence type="predicted"/>